<reference evidence="4 5" key="1">
    <citation type="submission" date="2024-01" db="EMBL/GenBank/DDBJ databases">
        <title>The genomes of 5 underutilized Papilionoideae crops provide insights into root nodulation and disease resistanc.</title>
        <authorList>
            <person name="Jiang F."/>
        </authorList>
    </citation>
    <scope>NUCLEOTIDE SEQUENCE [LARGE SCALE GENOMIC DNA]</scope>
    <source>
        <strain evidence="4">DUOXIRENSHENG_FW03</strain>
        <tissue evidence="4">Leaves</tissue>
    </source>
</reference>
<gene>
    <name evidence="3" type="ORF">VNO78_13436</name>
    <name evidence="4" type="ORF">VNO78_13437</name>
</gene>
<dbReference type="InterPro" id="IPR050232">
    <property type="entry name" value="FBL13/AtMIF1-like"/>
</dbReference>
<proteinExistence type="predicted"/>
<dbReference type="InterPro" id="IPR001810">
    <property type="entry name" value="F-box_dom"/>
</dbReference>
<dbReference type="PANTHER" id="PTHR31900:SF32">
    <property type="entry name" value="F-BOX_RNI_FBD-LIKE DOMAIN PROTEIN"/>
    <property type="match status" value="1"/>
</dbReference>
<evidence type="ECO:0000313" key="3">
    <source>
        <dbReference type="EMBL" id="KAK7401731.1"/>
    </source>
</evidence>
<sequence>MKGCRLSISHVNFSPTNLHFYAVFPLPFEEKLDTDSVTIFFLPTQCKCECFSSACFISSSCFLIPLLICKFQVIVTKMEWSSGSHVTGSSPSNKQKVVKRQKTNEEGEGTLSKLPEPLITHILSFLTTKDAVRTSVLSKKWIFRWTFISKLDLDDTVFYKRKSGGKMYFINFVFRVLLLTKSPTLLSFSLVIANKYDVSILNTWICNILIRSVRNLRIETHSKMPFSALASHSLFNSKLLEELVLKMDSCAIRVTLAHVRFEHLKVLKLAGILFTLDFNHRCLTLGLPVLKVFETANCTWVNARRITLNAPLLESIIIVQETESMSYETPQCAILFSSSHLEQFIYRGCRYISYYFKLLHPSSARNASVVVNLNQLPKNRDQETEVRAFVLLKQFSQVKYLKFEGCEVFGQSRMANLPLFGMLIELELGLVSGEVLLGLLLKSPVLKTLLFKGVSKFNEELLNSAAVPDCMISTLQVVNFHKLHGLEHELCLAKFFMENGLVLERMSFSLVSQVLGRSKTIEEFKAKLFSYKKGFSFAIVEFSYD</sequence>
<dbReference type="PROSITE" id="PS50181">
    <property type="entry name" value="FBOX"/>
    <property type="match status" value="1"/>
</dbReference>
<dbReference type="PANTHER" id="PTHR31900">
    <property type="entry name" value="F-BOX/RNI SUPERFAMILY PROTEIN-RELATED"/>
    <property type="match status" value="1"/>
</dbReference>
<dbReference type="Proteomes" id="UP001386955">
    <property type="component" value="Unassembled WGS sequence"/>
</dbReference>
<comment type="caution">
    <text evidence="4">The sequence shown here is derived from an EMBL/GenBank/DDBJ whole genome shotgun (WGS) entry which is preliminary data.</text>
</comment>
<dbReference type="EMBL" id="JAYMYS010000003">
    <property type="protein sequence ID" value="KAK7401731.1"/>
    <property type="molecule type" value="Genomic_DNA"/>
</dbReference>
<name>A0AAN9SR54_PSOTE</name>
<accession>A0AAN9SR54</accession>
<dbReference type="AlphaFoldDB" id="A0AAN9SR54"/>
<protein>
    <recommendedName>
        <fullName evidence="2">F-box domain-containing protein</fullName>
    </recommendedName>
</protein>
<feature type="region of interest" description="Disordered" evidence="1">
    <location>
        <begin position="82"/>
        <end position="109"/>
    </location>
</feature>
<dbReference type="InterPro" id="IPR036047">
    <property type="entry name" value="F-box-like_dom_sf"/>
</dbReference>
<dbReference type="Pfam" id="PF08387">
    <property type="entry name" value="FBD"/>
    <property type="match status" value="1"/>
</dbReference>
<keyword evidence="5" id="KW-1185">Reference proteome</keyword>
<evidence type="ECO:0000313" key="4">
    <source>
        <dbReference type="EMBL" id="KAK7401732.1"/>
    </source>
</evidence>
<feature type="domain" description="F-box" evidence="2">
    <location>
        <begin position="108"/>
        <end position="161"/>
    </location>
</feature>
<dbReference type="CDD" id="cd22160">
    <property type="entry name" value="F-box_AtFBL13-like"/>
    <property type="match status" value="1"/>
</dbReference>
<evidence type="ECO:0000259" key="2">
    <source>
        <dbReference type="PROSITE" id="PS50181"/>
    </source>
</evidence>
<dbReference type="Pfam" id="PF00646">
    <property type="entry name" value="F-box"/>
    <property type="match status" value="1"/>
</dbReference>
<dbReference type="EMBL" id="JAYMYS010000003">
    <property type="protein sequence ID" value="KAK7401732.1"/>
    <property type="molecule type" value="Genomic_DNA"/>
</dbReference>
<evidence type="ECO:0000313" key="5">
    <source>
        <dbReference type="Proteomes" id="UP001386955"/>
    </source>
</evidence>
<dbReference type="SUPFAM" id="SSF81383">
    <property type="entry name" value="F-box domain"/>
    <property type="match status" value="1"/>
</dbReference>
<dbReference type="InterPro" id="IPR006566">
    <property type="entry name" value="FBD"/>
</dbReference>
<organism evidence="4 5">
    <name type="scientific">Psophocarpus tetragonolobus</name>
    <name type="common">Winged bean</name>
    <name type="synonym">Dolichos tetragonolobus</name>
    <dbReference type="NCBI Taxonomy" id="3891"/>
    <lineage>
        <taxon>Eukaryota</taxon>
        <taxon>Viridiplantae</taxon>
        <taxon>Streptophyta</taxon>
        <taxon>Embryophyta</taxon>
        <taxon>Tracheophyta</taxon>
        <taxon>Spermatophyta</taxon>
        <taxon>Magnoliopsida</taxon>
        <taxon>eudicotyledons</taxon>
        <taxon>Gunneridae</taxon>
        <taxon>Pentapetalae</taxon>
        <taxon>rosids</taxon>
        <taxon>fabids</taxon>
        <taxon>Fabales</taxon>
        <taxon>Fabaceae</taxon>
        <taxon>Papilionoideae</taxon>
        <taxon>50 kb inversion clade</taxon>
        <taxon>NPAAA clade</taxon>
        <taxon>indigoferoid/millettioid clade</taxon>
        <taxon>Phaseoleae</taxon>
        <taxon>Psophocarpus</taxon>
    </lineage>
</organism>
<dbReference type="InterPro" id="IPR053781">
    <property type="entry name" value="F-box_AtFBL13-like"/>
</dbReference>
<feature type="compositionally biased region" description="Low complexity" evidence="1">
    <location>
        <begin position="82"/>
        <end position="92"/>
    </location>
</feature>
<evidence type="ECO:0000256" key="1">
    <source>
        <dbReference type="SAM" id="MobiDB-lite"/>
    </source>
</evidence>